<evidence type="ECO:0000313" key="2">
    <source>
        <dbReference type="Proteomes" id="UP000286701"/>
    </source>
</evidence>
<sequence>MQYLVITTLAIFTIASVFFQVKRLQRRLSRFDKLGILPNYSFFAPKPLMNDFRVVYKTIAETDGEWTEIPMYKPFRFMRLCWNPFKYYNKGMIDTCNFLVSEFNALENKHFIQVSAHYLNILITISACLKKGSRDPQKIRFAIVSSEGAEILKIKNVVFASYHQII</sequence>
<keyword evidence="2" id="KW-1185">Reference proteome</keyword>
<comment type="caution">
    <text evidence="1">The sequence shown here is derived from an EMBL/GenBank/DDBJ whole genome shotgun (WGS) entry which is preliminary data.</text>
</comment>
<protein>
    <submittedName>
        <fullName evidence="1">Uncharacterized protein</fullName>
    </submittedName>
</protein>
<reference evidence="1 2" key="1">
    <citation type="submission" date="2019-01" db="EMBL/GenBank/DDBJ databases">
        <title>Mucilaginibacter antarcticum sp. nov., isolated from antarctic soil.</title>
        <authorList>
            <person name="Yan Y.-Q."/>
            <person name="Du Z.-J."/>
        </authorList>
    </citation>
    <scope>NUCLEOTIDE SEQUENCE [LARGE SCALE GENOMIC DNA]</scope>
    <source>
        <strain evidence="1 2">F01003</strain>
    </source>
</reference>
<accession>A0A444MJZ3</accession>
<dbReference type="AlphaFoldDB" id="A0A444MJZ3"/>
<dbReference type="EMBL" id="SBIW01000008">
    <property type="protein sequence ID" value="RWY49127.1"/>
    <property type="molecule type" value="Genomic_DNA"/>
</dbReference>
<proteinExistence type="predicted"/>
<dbReference type="RefSeq" id="WP_128535198.1">
    <property type="nucleotide sequence ID" value="NZ_SBIW01000008.1"/>
</dbReference>
<dbReference type="Proteomes" id="UP000286701">
    <property type="component" value="Unassembled WGS sequence"/>
</dbReference>
<gene>
    <name evidence="1" type="ORF">EPL05_17040</name>
</gene>
<evidence type="ECO:0000313" key="1">
    <source>
        <dbReference type="EMBL" id="RWY49127.1"/>
    </source>
</evidence>
<organism evidence="1 2">
    <name type="scientific">Mucilaginibacter gilvus</name>
    <dbReference type="NCBI Taxonomy" id="2305909"/>
    <lineage>
        <taxon>Bacteria</taxon>
        <taxon>Pseudomonadati</taxon>
        <taxon>Bacteroidota</taxon>
        <taxon>Sphingobacteriia</taxon>
        <taxon>Sphingobacteriales</taxon>
        <taxon>Sphingobacteriaceae</taxon>
        <taxon>Mucilaginibacter</taxon>
    </lineage>
</organism>
<dbReference type="OrthoDB" id="8565707at2"/>
<name>A0A444MJZ3_9SPHI</name>